<name>A0A7M1SZF0_9MICO</name>
<dbReference type="SUPFAM" id="SSF52172">
    <property type="entry name" value="CheY-like"/>
    <property type="match status" value="1"/>
</dbReference>
<organism evidence="8 9">
    <name type="scientific">Ruania alkalisoli</name>
    <dbReference type="NCBI Taxonomy" id="2779775"/>
    <lineage>
        <taxon>Bacteria</taxon>
        <taxon>Bacillati</taxon>
        <taxon>Actinomycetota</taxon>
        <taxon>Actinomycetes</taxon>
        <taxon>Micrococcales</taxon>
        <taxon>Ruaniaceae</taxon>
        <taxon>Ruania</taxon>
    </lineage>
</organism>
<evidence type="ECO:0000259" key="7">
    <source>
        <dbReference type="PROSITE" id="PS50110"/>
    </source>
</evidence>
<dbReference type="GO" id="GO:0006355">
    <property type="term" value="P:regulation of DNA-templated transcription"/>
    <property type="evidence" value="ECO:0007669"/>
    <property type="project" value="InterPro"/>
</dbReference>
<evidence type="ECO:0000259" key="6">
    <source>
        <dbReference type="PROSITE" id="PS50043"/>
    </source>
</evidence>
<dbReference type="GO" id="GO:0000160">
    <property type="term" value="P:phosphorelay signal transduction system"/>
    <property type="evidence" value="ECO:0007669"/>
    <property type="project" value="InterPro"/>
</dbReference>
<dbReference type="Proteomes" id="UP000593758">
    <property type="component" value="Chromosome"/>
</dbReference>
<keyword evidence="3" id="KW-0238">DNA-binding</keyword>
<dbReference type="CDD" id="cd17535">
    <property type="entry name" value="REC_NarL-like"/>
    <property type="match status" value="1"/>
</dbReference>
<dbReference type="SMART" id="SM00448">
    <property type="entry name" value="REC"/>
    <property type="match status" value="1"/>
</dbReference>
<dbReference type="PANTHER" id="PTHR43214:SF24">
    <property type="entry name" value="TRANSCRIPTIONAL REGULATORY PROTEIN NARL-RELATED"/>
    <property type="match status" value="1"/>
</dbReference>
<dbReference type="PROSITE" id="PS50110">
    <property type="entry name" value="RESPONSE_REGULATORY"/>
    <property type="match status" value="1"/>
</dbReference>
<evidence type="ECO:0000313" key="9">
    <source>
        <dbReference type="Proteomes" id="UP000593758"/>
    </source>
</evidence>
<proteinExistence type="predicted"/>
<dbReference type="AlphaFoldDB" id="A0A7M1SZF0"/>
<dbReference type="SMART" id="SM00421">
    <property type="entry name" value="HTH_LUXR"/>
    <property type="match status" value="1"/>
</dbReference>
<gene>
    <name evidence="8" type="ORF">IM660_09280</name>
</gene>
<evidence type="ECO:0000256" key="1">
    <source>
        <dbReference type="ARBA" id="ARBA00022553"/>
    </source>
</evidence>
<dbReference type="InterPro" id="IPR058245">
    <property type="entry name" value="NreC/VraR/RcsB-like_REC"/>
</dbReference>
<evidence type="ECO:0000313" key="8">
    <source>
        <dbReference type="EMBL" id="QOR72387.1"/>
    </source>
</evidence>
<dbReference type="EMBL" id="CP063169">
    <property type="protein sequence ID" value="QOR72387.1"/>
    <property type="molecule type" value="Genomic_DNA"/>
</dbReference>
<evidence type="ECO:0000256" key="3">
    <source>
        <dbReference type="ARBA" id="ARBA00023125"/>
    </source>
</evidence>
<dbReference type="SUPFAM" id="SSF46894">
    <property type="entry name" value="C-terminal effector domain of the bipartite response regulators"/>
    <property type="match status" value="1"/>
</dbReference>
<dbReference type="InterPro" id="IPR001789">
    <property type="entry name" value="Sig_transdc_resp-reg_receiver"/>
</dbReference>
<dbReference type="PROSITE" id="PS50043">
    <property type="entry name" value="HTH_LUXR_2"/>
    <property type="match status" value="1"/>
</dbReference>
<dbReference type="CDD" id="cd06170">
    <property type="entry name" value="LuxR_C_like"/>
    <property type="match status" value="1"/>
</dbReference>
<dbReference type="InterPro" id="IPR011006">
    <property type="entry name" value="CheY-like_superfamily"/>
</dbReference>
<keyword evidence="1 5" id="KW-0597">Phosphoprotein</keyword>
<dbReference type="InterPro" id="IPR016032">
    <property type="entry name" value="Sig_transdc_resp-reg_C-effctor"/>
</dbReference>
<dbReference type="Pfam" id="PF00196">
    <property type="entry name" value="GerE"/>
    <property type="match status" value="1"/>
</dbReference>
<dbReference type="PANTHER" id="PTHR43214">
    <property type="entry name" value="TWO-COMPONENT RESPONSE REGULATOR"/>
    <property type="match status" value="1"/>
</dbReference>
<keyword evidence="9" id="KW-1185">Reference proteome</keyword>
<dbReference type="PROSITE" id="PS00622">
    <property type="entry name" value="HTH_LUXR_1"/>
    <property type="match status" value="1"/>
</dbReference>
<feature type="modified residue" description="4-aspartylphosphate" evidence="5">
    <location>
        <position position="54"/>
    </location>
</feature>
<dbReference type="PRINTS" id="PR00038">
    <property type="entry name" value="HTHLUXR"/>
</dbReference>
<evidence type="ECO:0000256" key="4">
    <source>
        <dbReference type="ARBA" id="ARBA00023163"/>
    </source>
</evidence>
<accession>A0A7M1SZF0</accession>
<dbReference type="RefSeq" id="WP_193499025.1">
    <property type="nucleotide sequence ID" value="NZ_CP063169.1"/>
</dbReference>
<reference evidence="8 9" key="1">
    <citation type="submission" date="2020-10" db="EMBL/GenBank/DDBJ databases">
        <title>Haloactinobacterium sp. RN3S43, a bacterium isolated from saline soil.</title>
        <authorList>
            <person name="Sun J.-Q."/>
        </authorList>
    </citation>
    <scope>NUCLEOTIDE SEQUENCE [LARGE SCALE GENOMIC DNA]</scope>
    <source>
        <strain evidence="8 9">RN3S43</strain>
    </source>
</reference>
<dbReference type="Pfam" id="PF00072">
    <property type="entry name" value="Response_reg"/>
    <property type="match status" value="1"/>
</dbReference>
<dbReference type="Gene3D" id="3.40.50.2300">
    <property type="match status" value="1"/>
</dbReference>
<keyword evidence="4" id="KW-0804">Transcription</keyword>
<sequence length="219" mass="23868">MIRVFLVDDHEVVRRGIADLLGREHDIEVVGEAAKVADTLPRVRAVRPDVAVLDLRLPDGDGVDLCRDIRSEFPETKCLILTAYDDDEAAVAAVLAGASAYVGKSVVGSTLVRDVRLVAGGRSLLDGRVARHVAEHARPVAREDPRYDALSLRERQVLALITEGLTNRQIGSRLGLAEKTVKNYATSLFLKLGFERRTQAAAFGVQQSEGLRRLGPRAP</sequence>
<feature type="domain" description="Response regulatory" evidence="7">
    <location>
        <begin position="3"/>
        <end position="119"/>
    </location>
</feature>
<evidence type="ECO:0000256" key="5">
    <source>
        <dbReference type="PROSITE-ProRule" id="PRU00169"/>
    </source>
</evidence>
<keyword evidence="2" id="KW-0805">Transcription regulation</keyword>
<dbReference type="KEGG" id="halt:IM660_09280"/>
<dbReference type="GO" id="GO:0003677">
    <property type="term" value="F:DNA binding"/>
    <property type="evidence" value="ECO:0007669"/>
    <property type="project" value="UniProtKB-KW"/>
</dbReference>
<feature type="domain" description="HTH luxR-type" evidence="6">
    <location>
        <begin position="143"/>
        <end position="208"/>
    </location>
</feature>
<protein>
    <submittedName>
        <fullName evidence="8">Response regulator transcription factor</fullName>
    </submittedName>
</protein>
<dbReference type="InterPro" id="IPR039420">
    <property type="entry name" value="WalR-like"/>
</dbReference>
<dbReference type="InterPro" id="IPR000792">
    <property type="entry name" value="Tscrpt_reg_LuxR_C"/>
</dbReference>
<evidence type="ECO:0000256" key="2">
    <source>
        <dbReference type="ARBA" id="ARBA00023015"/>
    </source>
</evidence>